<gene>
    <name evidence="1" type="ORF">BDN72DRAFT_757911</name>
</gene>
<reference evidence="1 2" key="1">
    <citation type="journal article" date="2019" name="Nat. Ecol. Evol.">
        <title>Megaphylogeny resolves global patterns of mushroom evolution.</title>
        <authorList>
            <person name="Varga T."/>
            <person name="Krizsan K."/>
            <person name="Foldi C."/>
            <person name="Dima B."/>
            <person name="Sanchez-Garcia M."/>
            <person name="Sanchez-Ramirez S."/>
            <person name="Szollosi G.J."/>
            <person name="Szarkandi J.G."/>
            <person name="Papp V."/>
            <person name="Albert L."/>
            <person name="Andreopoulos W."/>
            <person name="Angelini C."/>
            <person name="Antonin V."/>
            <person name="Barry K.W."/>
            <person name="Bougher N.L."/>
            <person name="Buchanan P."/>
            <person name="Buyck B."/>
            <person name="Bense V."/>
            <person name="Catcheside P."/>
            <person name="Chovatia M."/>
            <person name="Cooper J."/>
            <person name="Damon W."/>
            <person name="Desjardin D."/>
            <person name="Finy P."/>
            <person name="Geml J."/>
            <person name="Haridas S."/>
            <person name="Hughes K."/>
            <person name="Justo A."/>
            <person name="Karasinski D."/>
            <person name="Kautmanova I."/>
            <person name="Kiss B."/>
            <person name="Kocsube S."/>
            <person name="Kotiranta H."/>
            <person name="LaButti K.M."/>
            <person name="Lechner B.E."/>
            <person name="Liimatainen K."/>
            <person name="Lipzen A."/>
            <person name="Lukacs Z."/>
            <person name="Mihaltcheva S."/>
            <person name="Morgado L.N."/>
            <person name="Niskanen T."/>
            <person name="Noordeloos M.E."/>
            <person name="Ohm R.A."/>
            <person name="Ortiz-Santana B."/>
            <person name="Ovrebo C."/>
            <person name="Racz N."/>
            <person name="Riley R."/>
            <person name="Savchenko A."/>
            <person name="Shiryaev A."/>
            <person name="Soop K."/>
            <person name="Spirin V."/>
            <person name="Szebenyi C."/>
            <person name="Tomsovsky M."/>
            <person name="Tulloss R.E."/>
            <person name="Uehling J."/>
            <person name="Grigoriev I.V."/>
            <person name="Vagvolgyi C."/>
            <person name="Papp T."/>
            <person name="Martin F.M."/>
            <person name="Miettinen O."/>
            <person name="Hibbett D.S."/>
            <person name="Nagy L.G."/>
        </authorList>
    </citation>
    <scope>NUCLEOTIDE SEQUENCE [LARGE SCALE GENOMIC DNA]</scope>
    <source>
        <strain evidence="1 2">NL-1719</strain>
    </source>
</reference>
<evidence type="ECO:0000313" key="2">
    <source>
        <dbReference type="Proteomes" id="UP000308600"/>
    </source>
</evidence>
<evidence type="ECO:0000313" key="1">
    <source>
        <dbReference type="EMBL" id="TFK75328.1"/>
    </source>
</evidence>
<dbReference type="EMBL" id="ML208263">
    <property type="protein sequence ID" value="TFK75328.1"/>
    <property type="molecule type" value="Genomic_DNA"/>
</dbReference>
<proteinExistence type="predicted"/>
<dbReference type="Proteomes" id="UP000308600">
    <property type="component" value="Unassembled WGS sequence"/>
</dbReference>
<organism evidence="1 2">
    <name type="scientific">Pluteus cervinus</name>
    <dbReference type="NCBI Taxonomy" id="181527"/>
    <lineage>
        <taxon>Eukaryota</taxon>
        <taxon>Fungi</taxon>
        <taxon>Dikarya</taxon>
        <taxon>Basidiomycota</taxon>
        <taxon>Agaricomycotina</taxon>
        <taxon>Agaricomycetes</taxon>
        <taxon>Agaricomycetidae</taxon>
        <taxon>Agaricales</taxon>
        <taxon>Pluteineae</taxon>
        <taxon>Pluteaceae</taxon>
        <taxon>Pluteus</taxon>
    </lineage>
</organism>
<feature type="non-terminal residue" evidence="1">
    <location>
        <position position="488"/>
    </location>
</feature>
<name>A0ACD3BB72_9AGAR</name>
<keyword evidence="2" id="KW-1185">Reference proteome</keyword>
<accession>A0ACD3BB72</accession>
<sequence>MTCTTRGTSYLELTTTRIYRLLRPLRSHCVKFSECYAKFQARGSSPDWLPLEILLPPDRIGSRIFFDKDQGAKLELSRTIYAVRDCFKHIVLNTKTGACATTQPRVLNLTDICAIIVGQNVEANNEKSESIYDAMPHAYKRVTLLNHAIDIILDTAPHHITLLSAVLDVCLSHSLLHEARTTLHALLCLAIRPSSSYHSAPPVTHPTHSSFLVDLCERWKSAGQLESSFFHVFLEVLHESWGPSLLGCKAVNKLARLMFRTDPPSFFQWLLCMLQREVQHLGSPRDHHAPFLDLANARIDRPRSDWLHKWINFTLEGLSSQDSALWSLELFTYLGYLVSLLLRSLPILEDPPLSALHGTSICLATFWLTEFSVVAPSPLVTEVLECVQSFDPRPTSYAPLIALIQKRENVASSLDLDEFHEYLDRFARTLQSHGFLSLEASLWGCVLRVIEDPEDIPAFARFVDPDILKDYQQQIMNLRDEAEERCYG</sequence>
<protein>
    <submittedName>
        <fullName evidence="1">Uncharacterized protein</fullName>
    </submittedName>
</protein>